<keyword evidence="3" id="KW-0808">Transferase</keyword>
<comment type="similarity">
    <text evidence="2">Belongs to the glycosyltransferase 32 family.</text>
</comment>
<evidence type="ECO:0000256" key="2">
    <source>
        <dbReference type="ARBA" id="ARBA00009003"/>
    </source>
</evidence>
<dbReference type="GeneID" id="80878377"/>
<dbReference type="GO" id="GO:0000030">
    <property type="term" value="F:mannosyltransferase activity"/>
    <property type="evidence" value="ECO:0007669"/>
    <property type="project" value="TreeGrafter"/>
</dbReference>
<evidence type="ECO:0000256" key="3">
    <source>
        <dbReference type="ARBA" id="ARBA00022679"/>
    </source>
</evidence>
<dbReference type="Gene3D" id="3.90.550.20">
    <property type="match status" value="1"/>
</dbReference>
<feature type="transmembrane region" description="Helical" evidence="7">
    <location>
        <begin position="296"/>
        <end position="319"/>
    </location>
</feature>
<evidence type="ECO:0000313" key="9">
    <source>
        <dbReference type="Proteomes" id="UP001212411"/>
    </source>
</evidence>
<keyword evidence="8" id="KW-0328">Glycosyltransferase</keyword>
<accession>A0AAF0AYP7</accession>
<dbReference type="GO" id="GO:0051999">
    <property type="term" value="P:mannosyl-inositol phosphorylceramide biosynthetic process"/>
    <property type="evidence" value="ECO:0007669"/>
    <property type="project" value="TreeGrafter"/>
</dbReference>
<comment type="subcellular location">
    <subcellularLocation>
        <location evidence="1">Membrane</location>
    </subcellularLocation>
</comment>
<keyword evidence="6 7" id="KW-0472">Membrane</keyword>
<sequence length="345" mass="40460">MAPTRYKISIFLGFHLFLLGILVVWFRNALFMFTDDFQKDIIPSAELRYSREQIFLASKNTSVENSKLPEWLPSVFGHEPVIPKIIHQTWKTDTVPEKWKAAQESCISMHPNYQYILWTDEMSRNFIAEHYSWFLKYFDAYPYNVQRADAIRYFVLFHYGGIYIDLDDGCRQSLDSLLYYPAVFRRTDPVGISNDVMGTVPGHPFFSFILSNLARNAKSYVFPYPTIMFSTGPLSISFLWERYQNLLPRDSSASARIRILLEQDYKFSNQSYFTFYEGSSWHDKDASLILWANKHILGLISTGFIAYFLLSYSVFSILLDSRIYERCFFSRQHKVALPLSEQEDV</sequence>
<dbReference type="KEGG" id="som:SOMG_04912"/>
<keyword evidence="4 7" id="KW-0812">Transmembrane</keyword>
<proteinExistence type="inferred from homology"/>
<dbReference type="Pfam" id="PF04488">
    <property type="entry name" value="Gly_transf_sug"/>
    <property type="match status" value="1"/>
</dbReference>
<dbReference type="Proteomes" id="UP001212411">
    <property type="component" value="Chromosome 3"/>
</dbReference>
<dbReference type="RefSeq" id="XP_056039051.1">
    <property type="nucleotide sequence ID" value="XM_056183688.1"/>
</dbReference>
<evidence type="ECO:0000256" key="1">
    <source>
        <dbReference type="ARBA" id="ARBA00004370"/>
    </source>
</evidence>
<dbReference type="InterPro" id="IPR007577">
    <property type="entry name" value="GlycoTrfase_DXD_sugar-bd_CS"/>
</dbReference>
<dbReference type="PANTHER" id="PTHR32385">
    <property type="entry name" value="MANNOSYL PHOSPHORYLINOSITOL CERAMIDE SYNTHASE"/>
    <property type="match status" value="1"/>
</dbReference>
<organism evidence="8 9">
    <name type="scientific">Schizosaccharomyces osmophilus</name>
    <dbReference type="NCBI Taxonomy" id="2545709"/>
    <lineage>
        <taxon>Eukaryota</taxon>
        <taxon>Fungi</taxon>
        <taxon>Dikarya</taxon>
        <taxon>Ascomycota</taxon>
        <taxon>Taphrinomycotina</taxon>
        <taxon>Schizosaccharomycetes</taxon>
        <taxon>Schizosaccharomycetales</taxon>
        <taxon>Schizosaccharomycetaceae</taxon>
        <taxon>Schizosaccharomyces</taxon>
    </lineage>
</organism>
<keyword evidence="5 7" id="KW-1133">Transmembrane helix</keyword>
<protein>
    <submittedName>
        <fullName evidence="8">Mannosyltransferase Imt2</fullName>
    </submittedName>
</protein>
<feature type="transmembrane region" description="Helical" evidence="7">
    <location>
        <begin position="6"/>
        <end position="26"/>
    </location>
</feature>
<dbReference type="EMBL" id="CP115613">
    <property type="protein sequence ID" value="WBW74808.1"/>
    <property type="molecule type" value="Genomic_DNA"/>
</dbReference>
<evidence type="ECO:0000313" key="8">
    <source>
        <dbReference type="EMBL" id="WBW74808.1"/>
    </source>
</evidence>
<evidence type="ECO:0000256" key="4">
    <source>
        <dbReference type="ARBA" id="ARBA00022692"/>
    </source>
</evidence>
<dbReference type="SUPFAM" id="SSF53448">
    <property type="entry name" value="Nucleotide-diphospho-sugar transferases"/>
    <property type="match status" value="1"/>
</dbReference>
<reference evidence="8 9" key="1">
    <citation type="journal article" date="2023" name="G3 (Bethesda)">
        <title>A high-quality reference genome for the fission yeast Schizosaccharomyces osmophilus.</title>
        <authorList>
            <person name="Jia G.S."/>
            <person name="Zhang W.C."/>
            <person name="Liang Y."/>
            <person name="Liu X.H."/>
            <person name="Rhind N."/>
            <person name="Pidoux A."/>
            <person name="Brysch-Herzberg M."/>
            <person name="Du L.L."/>
        </authorList>
    </citation>
    <scope>NUCLEOTIDE SEQUENCE [LARGE SCALE GENOMIC DNA]</scope>
    <source>
        <strain evidence="8 9">CBS 15793</strain>
    </source>
</reference>
<evidence type="ECO:0000256" key="6">
    <source>
        <dbReference type="ARBA" id="ARBA00023136"/>
    </source>
</evidence>
<keyword evidence="9" id="KW-1185">Reference proteome</keyword>
<evidence type="ECO:0000256" key="7">
    <source>
        <dbReference type="SAM" id="Phobius"/>
    </source>
</evidence>
<dbReference type="GO" id="GO:0016020">
    <property type="term" value="C:membrane"/>
    <property type="evidence" value="ECO:0007669"/>
    <property type="project" value="UniProtKB-SubCell"/>
</dbReference>
<dbReference type="AlphaFoldDB" id="A0AAF0AYP7"/>
<dbReference type="InterPro" id="IPR051706">
    <property type="entry name" value="Glycosyltransferase_domain"/>
</dbReference>
<name>A0AAF0AYP7_9SCHI</name>
<dbReference type="InterPro" id="IPR029044">
    <property type="entry name" value="Nucleotide-diphossugar_trans"/>
</dbReference>
<dbReference type="PANTHER" id="PTHR32385:SF20">
    <property type="entry name" value="MANNOSYL PHOSPHORYLINOSITOL CERAMIDE SYNTHASE CSH1-RELATED"/>
    <property type="match status" value="1"/>
</dbReference>
<gene>
    <name evidence="8" type="primary">imt2</name>
    <name evidence="8" type="ORF">SOMG_04912</name>
</gene>
<evidence type="ECO:0000256" key="5">
    <source>
        <dbReference type="ARBA" id="ARBA00022989"/>
    </source>
</evidence>